<dbReference type="Proteomes" id="UP000069850">
    <property type="component" value="Chromosome 1"/>
</dbReference>
<evidence type="ECO:0000313" key="2">
    <source>
        <dbReference type="EMBL" id="CVK32060.1"/>
    </source>
</evidence>
<sequence length="74" mass="8228">MRIACIVPGSYIQIWDKKGISGPQNADDMFLGRLSSISKKYAKEFYDESYCNSFSRPPPADLTPSSILSAPTHE</sequence>
<accession>A0A0X3BJM1</accession>
<dbReference type="KEGG" id="mema:MMAB1_0846"/>
<dbReference type="AlphaFoldDB" id="A0A0X3BJM1"/>
<feature type="compositionally biased region" description="Polar residues" evidence="1">
    <location>
        <begin position="63"/>
        <end position="74"/>
    </location>
</feature>
<feature type="region of interest" description="Disordered" evidence="1">
    <location>
        <begin position="54"/>
        <end position="74"/>
    </location>
</feature>
<reference evidence="2 3" key="1">
    <citation type="submission" date="2016-01" db="EMBL/GenBank/DDBJ databases">
        <authorList>
            <person name="Manzoor S."/>
        </authorList>
    </citation>
    <scope>NUCLEOTIDE SEQUENCE [LARGE SCALE GENOMIC DNA]</scope>
    <source>
        <strain evidence="2">Methanoculleus sp MAB1</strain>
    </source>
</reference>
<organism evidence="2 3">
    <name type="scientific">Methanoculleus bourgensis</name>
    <dbReference type="NCBI Taxonomy" id="83986"/>
    <lineage>
        <taxon>Archaea</taxon>
        <taxon>Methanobacteriati</taxon>
        <taxon>Methanobacteriota</taxon>
        <taxon>Stenosarchaea group</taxon>
        <taxon>Methanomicrobia</taxon>
        <taxon>Methanomicrobiales</taxon>
        <taxon>Methanomicrobiaceae</taxon>
        <taxon>Methanoculleus</taxon>
    </lineage>
</organism>
<dbReference type="EMBL" id="LT158599">
    <property type="protein sequence ID" value="CVK32060.1"/>
    <property type="molecule type" value="Genomic_DNA"/>
</dbReference>
<gene>
    <name evidence="2" type="ORF">MMAB1_0846</name>
</gene>
<name>A0A0X3BJM1_9EURY</name>
<evidence type="ECO:0000313" key="3">
    <source>
        <dbReference type="Proteomes" id="UP000069850"/>
    </source>
</evidence>
<evidence type="ECO:0000256" key="1">
    <source>
        <dbReference type="SAM" id="MobiDB-lite"/>
    </source>
</evidence>
<protein>
    <submittedName>
        <fullName evidence="2">Uncharacterized protein</fullName>
    </submittedName>
</protein>
<proteinExistence type="predicted"/>